<feature type="domain" description="Beta-galactosidase 1-like first all-beta" evidence="8">
    <location>
        <begin position="388"/>
        <end position="491"/>
    </location>
</feature>
<dbReference type="InterPro" id="IPR031330">
    <property type="entry name" value="Gly_Hdrlase_35_cat"/>
</dbReference>
<dbReference type="GO" id="GO:0004565">
    <property type="term" value="F:beta-galactosidase activity"/>
    <property type="evidence" value="ECO:0007669"/>
    <property type="project" value="UniProtKB-EC"/>
</dbReference>
<evidence type="ECO:0000256" key="2">
    <source>
        <dbReference type="ARBA" id="ARBA00022801"/>
    </source>
</evidence>
<keyword evidence="3 5" id="KW-0326">Glycosidase</keyword>
<dbReference type="InterPro" id="IPR001944">
    <property type="entry name" value="Glycoside_Hdrlase_35"/>
</dbReference>
<evidence type="ECO:0000256" key="4">
    <source>
        <dbReference type="PIRSR" id="PIRSR006336-1"/>
    </source>
</evidence>
<evidence type="ECO:0000313" key="12">
    <source>
        <dbReference type="Proteomes" id="UP000075221"/>
    </source>
</evidence>
<dbReference type="Proteomes" id="UP000178666">
    <property type="component" value="Chromosome"/>
</dbReference>
<keyword evidence="2 5" id="KW-0378">Hydrolase</keyword>
<evidence type="ECO:0000256" key="6">
    <source>
        <dbReference type="RuleBase" id="RU003679"/>
    </source>
</evidence>
<dbReference type="InterPro" id="IPR019801">
    <property type="entry name" value="Glyco_hydro_35_CS"/>
</dbReference>
<proteinExistence type="inferred from homology"/>
<evidence type="ECO:0000313" key="13">
    <source>
        <dbReference type="Proteomes" id="UP000178666"/>
    </source>
</evidence>
<dbReference type="SUPFAM" id="SSF49785">
    <property type="entry name" value="Galactose-binding domain-like"/>
    <property type="match status" value="1"/>
</dbReference>
<organism evidence="10 12">
    <name type="scientific">Acidipropionibacterium acidipropionici</name>
    <dbReference type="NCBI Taxonomy" id="1748"/>
    <lineage>
        <taxon>Bacteria</taxon>
        <taxon>Bacillati</taxon>
        <taxon>Actinomycetota</taxon>
        <taxon>Actinomycetes</taxon>
        <taxon>Propionibacteriales</taxon>
        <taxon>Propionibacteriaceae</taxon>
        <taxon>Acidipropionibacterium</taxon>
    </lineage>
</organism>
<dbReference type="GO" id="GO:0005975">
    <property type="term" value="P:carbohydrate metabolic process"/>
    <property type="evidence" value="ECO:0007669"/>
    <property type="project" value="InterPro"/>
</dbReference>
<dbReference type="EC" id="3.2.1.23" evidence="5"/>
<evidence type="ECO:0000256" key="3">
    <source>
        <dbReference type="ARBA" id="ARBA00023295"/>
    </source>
</evidence>
<dbReference type="AlphaFoldDB" id="A0AAC8YGC9"/>
<dbReference type="InterPro" id="IPR026283">
    <property type="entry name" value="B-gal_1-like"/>
</dbReference>
<dbReference type="InterPro" id="IPR017853">
    <property type="entry name" value="GH"/>
</dbReference>
<name>A0AAC8YGC9_9ACTN</name>
<dbReference type="EMBL" id="CP015970">
    <property type="protein sequence ID" value="AOZ47655.1"/>
    <property type="molecule type" value="Genomic_DNA"/>
</dbReference>
<dbReference type="Pfam" id="PF01301">
    <property type="entry name" value="Glyco_hydro_35"/>
    <property type="match status" value="1"/>
</dbReference>
<reference evidence="11 13" key="1">
    <citation type="journal article" date="2016" name="Plant Dis.">
        <title>Improved production of propionic acid using genome shuffling.</title>
        <authorList>
            <person name="Luna-Flores C.H."/>
            <person name="Palfreyman R.W."/>
            <person name="Kromer J.O."/>
            <person name="Nielsen L.K."/>
            <person name="Marcellin E."/>
        </authorList>
    </citation>
    <scope>NUCLEOTIDE SEQUENCE [LARGE SCALE GENOMIC DNA]</scope>
    <source>
        <strain evidence="11 13">F3E8</strain>
    </source>
</reference>
<dbReference type="InterPro" id="IPR048912">
    <property type="entry name" value="BetaGal1-like_ABD1"/>
</dbReference>
<accession>A0AAC8YGC9</accession>
<feature type="domain" description="Glycoside hydrolase 35 catalytic" evidence="7">
    <location>
        <begin position="24"/>
        <end position="345"/>
    </location>
</feature>
<dbReference type="SUPFAM" id="SSF51445">
    <property type="entry name" value="(Trans)glycosidases"/>
    <property type="match status" value="1"/>
</dbReference>
<gene>
    <name evidence="11" type="ORF">A8L58_14325</name>
    <name evidence="10" type="ORF">AXH35_12875</name>
</gene>
<dbReference type="Gene3D" id="3.20.20.80">
    <property type="entry name" value="Glycosidases"/>
    <property type="match status" value="1"/>
</dbReference>
<feature type="active site" description="Nucleophile" evidence="4">
    <location>
        <position position="256"/>
    </location>
</feature>
<dbReference type="Pfam" id="PF21317">
    <property type="entry name" value="BetaGal_ABD_1"/>
    <property type="match status" value="1"/>
</dbReference>
<sequence>MAENAALIRADGALLRVTDNGVLTRAGVPHRIMSGSMHYFRVHPGQWRDRLRRLVDMGLNTLDTYVAWNFHQPQEGRPATFDGWCDVEGFIGMAGEEGLDVIVRPGPYICAEWSNGGLPSWLTRRTASENGVGRRPLVPRSSDPGFTRRVARWFDDLIPRIAALQACHGGPVVAVQVENEYGSYGDDAAYLTWLRTALVERGVTELLFTADGPTELMLDGGTLDGTLAAVTLGSGARAARELQQSRRPGEPFLAAEFWDGWFDHWGEKHHVRSADSASAALSEILDAGSVSIYMAHGGTNFGLWAGSNEDNGKIQPTVTSYDSDAPIAEDGRLTPKFHAFRELLGATGPLLSTEPRFLPETSVPLTPAAGLLPGLMANGIPTPRTPAPASFEQLRLDAGISVHRARPVLPHGPVTLRITDLADRAVVFVDGERVGALEGPGQITVEGHGRRVDLLLIVEAYGRINYGPLLGAPKGLLGPVMVERRMIHGWWNRAVPLQDWGDLELARAMAAGDDVNNEGTGFATASWSVEEPADTHLMLPGSGRGYCWINGFLLGRYDERGPQCSLYCPAPLLHPGSNTVTVLETEHLGDSVEMRQHPDLGPTEEYIEQF</sequence>
<dbReference type="PANTHER" id="PTHR23421">
    <property type="entry name" value="BETA-GALACTOSIDASE RELATED"/>
    <property type="match status" value="1"/>
</dbReference>
<dbReference type="RefSeq" id="WP_062820100.1">
    <property type="nucleotide sequence ID" value="NZ_CP014352.1"/>
</dbReference>
<evidence type="ECO:0000259" key="9">
    <source>
        <dbReference type="Pfam" id="PF21467"/>
    </source>
</evidence>
<evidence type="ECO:0000259" key="7">
    <source>
        <dbReference type="Pfam" id="PF01301"/>
    </source>
</evidence>
<evidence type="ECO:0000256" key="1">
    <source>
        <dbReference type="ARBA" id="ARBA00009809"/>
    </source>
</evidence>
<dbReference type="PIRSF" id="PIRSF006336">
    <property type="entry name" value="B-gal"/>
    <property type="match status" value="1"/>
</dbReference>
<evidence type="ECO:0000259" key="8">
    <source>
        <dbReference type="Pfam" id="PF21317"/>
    </source>
</evidence>
<evidence type="ECO:0000313" key="11">
    <source>
        <dbReference type="EMBL" id="AOZ47655.1"/>
    </source>
</evidence>
<feature type="domain" description="Beta-galactosidase galactose-binding" evidence="9">
    <location>
        <begin position="522"/>
        <end position="578"/>
    </location>
</feature>
<reference evidence="10 12" key="2">
    <citation type="submission" date="2016-02" db="EMBL/GenBank/DDBJ databases">
        <title>Complete Genome Sequence of Propionibacterium acidipropionici ATCC 55737.</title>
        <authorList>
            <person name="Luna Flores C.H."/>
            <person name="Nielsen L.K."/>
            <person name="Marcellin E."/>
        </authorList>
    </citation>
    <scope>NUCLEOTIDE SEQUENCE [LARGE SCALE GENOMIC DNA]</scope>
    <source>
        <strain evidence="10 12">ATCC 55737</strain>
    </source>
</reference>
<dbReference type="Pfam" id="PF21467">
    <property type="entry name" value="BetaGal_gal-bd"/>
    <property type="match status" value="1"/>
</dbReference>
<dbReference type="InterPro" id="IPR008979">
    <property type="entry name" value="Galactose-bd-like_sf"/>
</dbReference>
<comment type="similarity">
    <text evidence="1 6">Belongs to the glycosyl hydrolase 35 family.</text>
</comment>
<evidence type="ECO:0000256" key="5">
    <source>
        <dbReference type="RuleBase" id="RU000675"/>
    </source>
</evidence>
<dbReference type="Proteomes" id="UP000075221">
    <property type="component" value="Chromosome"/>
</dbReference>
<dbReference type="InterPro" id="IPR048913">
    <property type="entry name" value="BetaGal_gal-bd"/>
</dbReference>
<feature type="active site" description="Proton donor" evidence="4">
    <location>
        <position position="180"/>
    </location>
</feature>
<keyword evidence="13" id="KW-1185">Reference proteome</keyword>
<comment type="catalytic activity">
    <reaction evidence="5">
        <text>Hydrolysis of terminal non-reducing beta-D-galactose residues in beta-D-galactosides.</text>
        <dbReference type="EC" id="3.2.1.23"/>
    </reaction>
</comment>
<dbReference type="PRINTS" id="PR00742">
    <property type="entry name" value="GLHYDRLASE35"/>
</dbReference>
<dbReference type="PROSITE" id="PS01182">
    <property type="entry name" value="GLYCOSYL_HYDROL_F35"/>
    <property type="match status" value="1"/>
</dbReference>
<dbReference type="EMBL" id="CP014352">
    <property type="protein sequence ID" value="AMS06196.1"/>
    <property type="molecule type" value="Genomic_DNA"/>
</dbReference>
<evidence type="ECO:0000313" key="10">
    <source>
        <dbReference type="EMBL" id="AMS06196.1"/>
    </source>
</evidence>
<dbReference type="Gene3D" id="2.60.120.260">
    <property type="entry name" value="Galactose-binding domain-like"/>
    <property type="match status" value="2"/>
</dbReference>
<protein>
    <recommendedName>
        <fullName evidence="5">Beta-galactosidase</fullName>
        <ecNumber evidence="5">3.2.1.23</ecNumber>
    </recommendedName>
</protein>